<proteinExistence type="predicted"/>
<dbReference type="RefSeq" id="XP_005713507.1">
    <property type="nucleotide sequence ID" value="XM_005713450.1"/>
</dbReference>
<dbReference type="AlphaFoldDB" id="R7Q788"/>
<dbReference type="GeneID" id="17321222"/>
<protein>
    <submittedName>
        <fullName evidence="2">Uncharacterized protein</fullName>
    </submittedName>
</protein>
<reference evidence="3" key="1">
    <citation type="journal article" date="2013" name="Proc. Natl. Acad. Sci. U.S.A.">
        <title>Genome structure and metabolic features in the red seaweed Chondrus crispus shed light on evolution of the Archaeplastida.</title>
        <authorList>
            <person name="Collen J."/>
            <person name="Porcel B."/>
            <person name="Carre W."/>
            <person name="Ball S.G."/>
            <person name="Chaparro C."/>
            <person name="Tonon T."/>
            <person name="Barbeyron T."/>
            <person name="Michel G."/>
            <person name="Noel B."/>
            <person name="Valentin K."/>
            <person name="Elias M."/>
            <person name="Artiguenave F."/>
            <person name="Arun A."/>
            <person name="Aury J.M."/>
            <person name="Barbosa-Neto J.F."/>
            <person name="Bothwell J.H."/>
            <person name="Bouget F.Y."/>
            <person name="Brillet L."/>
            <person name="Cabello-Hurtado F."/>
            <person name="Capella-Gutierrez S."/>
            <person name="Charrier B."/>
            <person name="Cladiere L."/>
            <person name="Cock J.M."/>
            <person name="Coelho S.M."/>
            <person name="Colleoni C."/>
            <person name="Czjzek M."/>
            <person name="Da Silva C."/>
            <person name="Delage L."/>
            <person name="Denoeud F."/>
            <person name="Deschamps P."/>
            <person name="Dittami S.M."/>
            <person name="Gabaldon T."/>
            <person name="Gachon C.M."/>
            <person name="Groisillier A."/>
            <person name="Herve C."/>
            <person name="Jabbari K."/>
            <person name="Katinka M."/>
            <person name="Kloareg B."/>
            <person name="Kowalczyk N."/>
            <person name="Labadie K."/>
            <person name="Leblanc C."/>
            <person name="Lopez P.J."/>
            <person name="McLachlan D.H."/>
            <person name="Meslet-Cladiere L."/>
            <person name="Moustafa A."/>
            <person name="Nehr Z."/>
            <person name="Nyvall Collen P."/>
            <person name="Panaud O."/>
            <person name="Partensky F."/>
            <person name="Poulain J."/>
            <person name="Rensing S.A."/>
            <person name="Rousvoal S."/>
            <person name="Samson G."/>
            <person name="Symeonidi A."/>
            <person name="Weissenbach J."/>
            <person name="Zambounis A."/>
            <person name="Wincker P."/>
            <person name="Boyen C."/>
        </authorList>
    </citation>
    <scope>NUCLEOTIDE SEQUENCE [LARGE SCALE GENOMIC DNA]</scope>
    <source>
        <strain evidence="3">cv. Stackhouse</strain>
    </source>
</reference>
<dbReference type="Gramene" id="CDF33688">
    <property type="protein sequence ID" value="CDF33688"/>
    <property type="gene ID" value="CHC_T00002386001"/>
</dbReference>
<accession>R7Q788</accession>
<feature type="region of interest" description="Disordered" evidence="1">
    <location>
        <begin position="1"/>
        <end position="40"/>
    </location>
</feature>
<dbReference type="KEGG" id="ccp:CHC_T00002386001"/>
<organism evidence="2 3">
    <name type="scientific">Chondrus crispus</name>
    <name type="common">Carrageen Irish moss</name>
    <name type="synonym">Polymorpha crispa</name>
    <dbReference type="NCBI Taxonomy" id="2769"/>
    <lineage>
        <taxon>Eukaryota</taxon>
        <taxon>Rhodophyta</taxon>
        <taxon>Florideophyceae</taxon>
        <taxon>Rhodymeniophycidae</taxon>
        <taxon>Gigartinales</taxon>
        <taxon>Gigartinaceae</taxon>
        <taxon>Chondrus</taxon>
    </lineage>
</organism>
<dbReference type="Proteomes" id="UP000012073">
    <property type="component" value="Unassembled WGS sequence"/>
</dbReference>
<evidence type="ECO:0000256" key="1">
    <source>
        <dbReference type="SAM" id="MobiDB-lite"/>
    </source>
</evidence>
<gene>
    <name evidence="2" type="ORF">CHC_T00002386001</name>
</gene>
<name>R7Q788_CHOCR</name>
<evidence type="ECO:0000313" key="3">
    <source>
        <dbReference type="Proteomes" id="UP000012073"/>
    </source>
</evidence>
<keyword evidence="3" id="KW-1185">Reference proteome</keyword>
<sequence length="40" mass="4623">MDCNVREASFSRIHKSKNPQRTADVTGGRRPSHFDAYLHH</sequence>
<evidence type="ECO:0000313" key="2">
    <source>
        <dbReference type="EMBL" id="CDF33688.1"/>
    </source>
</evidence>
<dbReference type="EMBL" id="HG001654">
    <property type="protein sequence ID" value="CDF33688.1"/>
    <property type="molecule type" value="Genomic_DNA"/>
</dbReference>